<protein>
    <submittedName>
        <fullName evidence="1">Uncharacterized protein</fullName>
    </submittedName>
</protein>
<dbReference type="AlphaFoldDB" id="A0ABC8KEK3"/>
<evidence type="ECO:0000313" key="1">
    <source>
        <dbReference type="EMBL" id="CAH8357139.1"/>
    </source>
</evidence>
<reference evidence="1 2" key="1">
    <citation type="submission" date="2022-03" db="EMBL/GenBank/DDBJ databases">
        <authorList>
            <person name="Macdonald S."/>
            <person name="Ahmed S."/>
            <person name="Newling K."/>
        </authorList>
    </citation>
    <scope>NUCLEOTIDE SEQUENCE [LARGE SCALE GENOMIC DNA]</scope>
</reference>
<gene>
    <name evidence="1" type="ORF">ERUC_LOCUS22894</name>
</gene>
<accession>A0ABC8KEK3</accession>
<proteinExistence type="predicted"/>
<name>A0ABC8KEK3_ERUVS</name>
<comment type="caution">
    <text evidence="1">The sequence shown here is derived from an EMBL/GenBank/DDBJ whole genome shotgun (WGS) entry which is preliminary data.</text>
</comment>
<keyword evidence="2" id="KW-1185">Reference proteome</keyword>
<sequence length="211" mass="24010">MALNDDLEFPFGFLDSLETFNAVTECQENPSLLVSQNEHSDIVPYIPVSAATNDVYPPSLMEYPRTDQEMLTRNPSFDQEIVTQNQSFHLVDDYSRSTNALQLSLNVPSCTFPNGQRESVYSENCMLTPTDKAMMSTRLQSVGLQDGYVNQSYQQPLMSETNDNLFNNPYVSTMMGSNVQQVERNNGLANFNSIYDLREEHHLPSLYIFVF</sequence>
<organism evidence="1 2">
    <name type="scientific">Eruca vesicaria subsp. sativa</name>
    <name type="common">Garden rocket</name>
    <name type="synonym">Eruca sativa</name>
    <dbReference type="NCBI Taxonomy" id="29727"/>
    <lineage>
        <taxon>Eukaryota</taxon>
        <taxon>Viridiplantae</taxon>
        <taxon>Streptophyta</taxon>
        <taxon>Embryophyta</taxon>
        <taxon>Tracheophyta</taxon>
        <taxon>Spermatophyta</taxon>
        <taxon>Magnoliopsida</taxon>
        <taxon>eudicotyledons</taxon>
        <taxon>Gunneridae</taxon>
        <taxon>Pentapetalae</taxon>
        <taxon>rosids</taxon>
        <taxon>malvids</taxon>
        <taxon>Brassicales</taxon>
        <taxon>Brassicaceae</taxon>
        <taxon>Brassiceae</taxon>
        <taxon>Eruca</taxon>
    </lineage>
</organism>
<dbReference type="Proteomes" id="UP001642260">
    <property type="component" value="Unassembled WGS sequence"/>
</dbReference>
<evidence type="ECO:0000313" key="2">
    <source>
        <dbReference type="Proteomes" id="UP001642260"/>
    </source>
</evidence>
<dbReference type="EMBL" id="CAKOAT010229043">
    <property type="protein sequence ID" value="CAH8357139.1"/>
    <property type="molecule type" value="Genomic_DNA"/>
</dbReference>